<dbReference type="AlphaFoldDB" id="A0A975PE38"/>
<evidence type="ECO:0000313" key="10">
    <source>
        <dbReference type="EMBL" id="QWQ36075.1"/>
    </source>
</evidence>
<organism evidence="10 11">
    <name type="scientific">Arthrobacter sunyaminii</name>
    <dbReference type="NCBI Taxonomy" id="2816859"/>
    <lineage>
        <taxon>Bacteria</taxon>
        <taxon>Bacillati</taxon>
        <taxon>Actinomycetota</taxon>
        <taxon>Actinomycetes</taxon>
        <taxon>Micrococcales</taxon>
        <taxon>Micrococcaceae</taxon>
        <taxon>Arthrobacter</taxon>
    </lineage>
</organism>
<dbReference type="CDD" id="cd06529">
    <property type="entry name" value="S24_LexA-like"/>
    <property type="match status" value="1"/>
</dbReference>
<dbReference type="InterPro" id="IPR006197">
    <property type="entry name" value="Peptidase_S24_LexA"/>
</dbReference>
<keyword evidence="6" id="KW-0742">SOS response</keyword>
<evidence type="ECO:0000256" key="2">
    <source>
        <dbReference type="ARBA" id="ARBA00022763"/>
    </source>
</evidence>
<keyword evidence="3 7" id="KW-0378">Hydrolase</keyword>
<keyword evidence="10" id="KW-0548">Nucleotidyltransferase</keyword>
<evidence type="ECO:0000256" key="6">
    <source>
        <dbReference type="ARBA" id="ARBA00023236"/>
    </source>
</evidence>
<evidence type="ECO:0000256" key="7">
    <source>
        <dbReference type="RuleBase" id="RU003991"/>
    </source>
</evidence>
<comment type="similarity">
    <text evidence="1 7">Belongs to the peptidase S24 family.</text>
</comment>
<dbReference type="PANTHER" id="PTHR33516">
    <property type="entry name" value="LEXA REPRESSOR"/>
    <property type="match status" value="1"/>
</dbReference>
<reference evidence="10" key="1">
    <citation type="submission" date="2021-06" db="EMBL/GenBank/DDBJ databases">
        <title>Novel species in genus Arthrobacter.</title>
        <authorList>
            <person name="Zhang G."/>
        </authorList>
    </citation>
    <scope>NUCLEOTIDE SEQUENCE</scope>
    <source>
        <strain evidence="10">Zg-ZUI122</strain>
    </source>
</reference>
<dbReference type="KEGG" id="asun:KG104_16810"/>
<keyword evidence="10" id="KW-0808">Transferase</keyword>
<dbReference type="EMBL" id="CP076456">
    <property type="protein sequence ID" value="QWQ36075.1"/>
    <property type="molecule type" value="Genomic_DNA"/>
</dbReference>
<dbReference type="EC" id="2.7.7.7" evidence="10"/>
<feature type="domain" description="Peptidase S24/S26A/S26B/S26C" evidence="9">
    <location>
        <begin position="26"/>
        <end position="136"/>
    </location>
</feature>
<evidence type="ECO:0000256" key="4">
    <source>
        <dbReference type="ARBA" id="ARBA00022813"/>
    </source>
</evidence>
<dbReference type="SUPFAM" id="SSF51306">
    <property type="entry name" value="LexA/Signal peptidase"/>
    <property type="match status" value="1"/>
</dbReference>
<dbReference type="Proteomes" id="UP000680588">
    <property type="component" value="Chromosome"/>
</dbReference>
<dbReference type="PANTHER" id="PTHR33516:SF2">
    <property type="entry name" value="LEXA REPRESSOR-RELATED"/>
    <property type="match status" value="1"/>
</dbReference>
<name>A0A975PE38_9MICC</name>
<evidence type="ECO:0000256" key="8">
    <source>
        <dbReference type="SAM" id="MobiDB-lite"/>
    </source>
</evidence>
<gene>
    <name evidence="10" type="primary">umuD</name>
    <name evidence="10" type="ORF">KG104_16810</name>
</gene>
<dbReference type="Pfam" id="PF00717">
    <property type="entry name" value="Peptidase_S24"/>
    <property type="match status" value="1"/>
</dbReference>
<dbReference type="InterPro" id="IPR050077">
    <property type="entry name" value="LexA_repressor"/>
</dbReference>
<dbReference type="Gene3D" id="2.10.109.10">
    <property type="entry name" value="Umud Fragment, subunit A"/>
    <property type="match status" value="1"/>
</dbReference>
<protein>
    <submittedName>
        <fullName evidence="10">Translesion error-prone DNA polymerase V autoproteolytic subunit</fullName>
        <ecNumber evidence="10">2.7.7.7</ecNumber>
    </submittedName>
</protein>
<evidence type="ECO:0000259" key="9">
    <source>
        <dbReference type="Pfam" id="PF00717"/>
    </source>
</evidence>
<keyword evidence="5" id="KW-0234">DNA repair</keyword>
<evidence type="ECO:0000313" key="11">
    <source>
        <dbReference type="Proteomes" id="UP000680588"/>
    </source>
</evidence>
<evidence type="ECO:0000256" key="3">
    <source>
        <dbReference type="ARBA" id="ARBA00022801"/>
    </source>
</evidence>
<feature type="region of interest" description="Disordered" evidence="8">
    <location>
        <begin position="1"/>
        <end position="28"/>
    </location>
</feature>
<evidence type="ECO:0000256" key="1">
    <source>
        <dbReference type="ARBA" id="ARBA00007484"/>
    </source>
</evidence>
<dbReference type="InterPro" id="IPR036286">
    <property type="entry name" value="LexA/Signal_pep-like_sf"/>
</dbReference>
<sequence length="143" mass="15244">MPVFSSDSAPRSGGAKEQPATRGSTLPAGFASPAQDYYDAGIDLNRHLIRDATSTFIMRVSGNAMDEAGISDGDELIVDRSLTPKDGSVVVAVLNGELIIRRLLLTGQGIFLRADSPDAEDIRVPDPAELSVWGVVTRCLHHV</sequence>
<proteinExistence type="inferred from homology"/>
<dbReference type="GO" id="GO:0006281">
    <property type="term" value="P:DNA repair"/>
    <property type="evidence" value="ECO:0007669"/>
    <property type="project" value="UniProtKB-KW"/>
</dbReference>
<dbReference type="GO" id="GO:0003677">
    <property type="term" value="F:DNA binding"/>
    <property type="evidence" value="ECO:0007669"/>
    <property type="project" value="InterPro"/>
</dbReference>
<dbReference type="NCBIfam" id="NF007621">
    <property type="entry name" value="PRK10276.1"/>
    <property type="match status" value="1"/>
</dbReference>
<accession>A0A975PE38</accession>
<keyword evidence="11" id="KW-1185">Reference proteome</keyword>
<dbReference type="InterPro" id="IPR015927">
    <property type="entry name" value="Peptidase_S24_S26A/B/C"/>
</dbReference>
<keyword evidence="2" id="KW-0227">DNA damage</keyword>
<dbReference type="GO" id="GO:0006355">
    <property type="term" value="P:regulation of DNA-templated transcription"/>
    <property type="evidence" value="ECO:0007669"/>
    <property type="project" value="InterPro"/>
</dbReference>
<dbReference type="InterPro" id="IPR039418">
    <property type="entry name" value="LexA-like"/>
</dbReference>
<dbReference type="PRINTS" id="PR00726">
    <property type="entry name" value="LEXASERPTASE"/>
</dbReference>
<dbReference type="GO" id="GO:0009432">
    <property type="term" value="P:SOS response"/>
    <property type="evidence" value="ECO:0007669"/>
    <property type="project" value="UniProtKB-KW"/>
</dbReference>
<dbReference type="GO" id="GO:0003887">
    <property type="term" value="F:DNA-directed DNA polymerase activity"/>
    <property type="evidence" value="ECO:0007669"/>
    <property type="project" value="UniProtKB-EC"/>
</dbReference>
<dbReference type="GO" id="GO:0016787">
    <property type="term" value="F:hydrolase activity"/>
    <property type="evidence" value="ECO:0007669"/>
    <property type="project" value="UniProtKB-KW"/>
</dbReference>
<evidence type="ECO:0000256" key="5">
    <source>
        <dbReference type="ARBA" id="ARBA00023204"/>
    </source>
</evidence>
<keyword evidence="4 7" id="KW-0068">Autocatalytic cleavage</keyword>